<organism evidence="1 2">
    <name type="scientific">Hibiscus syriacus</name>
    <name type="common">Rose of Sharon</name>
    <dbReference type="NCBI Taxonomy" id="106335"/>
    <lineage>
        <taxon>Eukaryota</taxon>
        <taxon>Viridiplantae</taxon>
        <taxon>Streptophyta</taxon>
        <taxon>Embryophyta</taxon>
        <taxon>Tracheophyta</taxon>
        <taxon>Spermatophyta</taxon>
        <taxon>Magnoliopsida</taxon>
        <taxon>eudicotyledons</taxon>
        <taxon>Gunneridae</taxon>
        <taxon>Pentapetalae</taxon>
        <taxon>rosids</taxon>
        <taxon>malvids</taxon>
        <taxon>Malvales</taxon>
        <taxon>Malvaceae</taxon>
        <taxon>Malvoideae</taxon>
        <taxon>Hibiscus</taxon>
    </lineage>
</organism>
<gene>
    <name evidence="1" type="ORF">F3Y22_tig00112411pilonHSYRG00182</name>
</gene>
<evidence type="ECO:0000313" key="1">
    <source>
        <dbReference type="EMBL" id="KAE8667435.1"/>
    </source>
</evidence>
<dbReference type="SUPFAM" id="SSF47473">
    <property type="entry name" value="EF-hand"/>
    <property type="match status" value="1"/>
</dbReference>
<sequence>MEYKAMLRTQGQGNMAQTVPKITQVAGFNGDEFISFKDFVGVHKKSDEDGHLEHLECKKMEGEVNTDNMVDMDEFMNMMNY</sequence>
<accession>A0A6A2XK10</accession>
<protein>
    <submittedName>
        <fullName evidence="1">Leucine-rich repeat (LRR) family protein, putative isoform 1</fullName>
    </submittedName>
</protein>
<name>A0A6A2XK10_HIBSY</name>
<keyword evidence="2" id="KW-1185">Reference proteome</keyword>
<proteinExistence type="predicted"/>
<reference evidence="1" key="1">
    <citation type="submission" date="2019-09" db="EMBL/GenBank/DDBJ databases">
        <title>Draft genome information of white flower Hibiscus syriacus.</title>
        <authorList>
            <person name="Kim Y.-M."/>
        </authorList>
    </citation>
    <scope>NUCLEOTIDE SEQUENCE [LARGE SCALE GENOMIC DNA]</scope>
    <source>
        <strain evidence="1">YM2019G1</strain>
    </source>
</reference>
<dbReference type="AlphaFoldDB" id="A0A6A2XK10"/>
<dbReference type="Proteomes" id="UP000436088">
    <property type="component" value="Unassembled WGS sequence"/>
</dbReference>
<dbReference type="Gene3D" id="1.10.238.10">
    <property type="entry name" value="EF-hand"/>
    <property type="match status" value="1"/>
</dbReference>
<comment type="caution">
    <text evidence="1">The sequence shown here is derived from an EMBL/GenBank/DDBJ whole genome shotgun (WGS) entry which is preliminary data.</text>
</comment>
<dbReference type="EMBL" id="VEPZ02001575">
    <property type="protein sequence ID" value="KAE8667435.1"/>
    <property type="molecule type" value="Genomic_DNA"/>
</dbReference>
<dbReference type="InterPro" id="IPR011992">
    <property type="entry name" value="EF-hand-dom_pair"/>
</dbReference>
<evidence type="ECO:0000313" key="2">
    <source>
        <dbReference type="Proteomes" id="UP000436088"/>
    </source>
</evidence>